<dbReference type="Gene3D" id="3.30.70.270">
    <property type="match status" value="1"/>
</dbReference>
<dbReference type="InterPro" id="IPR000160">
    <property type="entry name" value="GGDEF_dom"/>
</dbReference>
<dbReference type="CDD" id="cd01949">
    <property type="entry name" value="GGDEF"/>
    <property type="match status" value="1"/>
</dbReference>
<dbReference type="Proteomes" id="UP000241771">
    <property type="component" value="Unassembled WGS sequence"/>
</dbReference>
<dbReference type="EC" id="2.7.7.65" evidence="2"/>
<dbReference type="NCBIfam" id="TIGR00254">
    <property type="entry name" value="GGDEF"/>
    <property type="match status" value="1"/>
</dbReference>
<dbReference type="SUPFAM" id="SSF55785">
    <property type="entry name" value="PYP-like sensor domain (PAS domain)"/>
    <property type="match status" value="1"/>
</dbReference>
<evidence type="ECO:0000313" key="6">
    <source>
        <dbReference type="Proteomes" id="UP000241771"/>
    </source>
</evidence>
<dbReference type="SUPFAM" id="SSF55073">
    <property type="entry name" value="Nucleotide cyclase"/>
    <property type="match status" value="1"/>
</dbReference>
<dbReference type="Gene3D" id="3.30.450.20">
    <property type="entry name" value="PAS domain"/>
    <property type="match status" value="1"/>
</dbReference>
<gene>
    <name evidence="5" type="ORF">C9I98_00430</name>
</gene>
<dbReference type="FunFam" id="3.30.70.270:FF:000001">
    <property type="entry name" value="Diguanylate cyclase domain protein"/>
    <property type="match status" value="1"/>
</dbReference>
<keyword evidence="6" id="KW-1185">Reference proteome</keyword>
<evidence type="ECO:0000256" key="3">
    <source>
        <dbReference type="ARBA" id="ARBA00034247"/>
    </source>
</evidence>
<comment type="caution">
    <text evidence="5">The sequence shown here is derived from an EMBL/GenBank/DDBJ whole genome shotgun (WGS) entry which is preliminary data.</text>
</comment>
<feature type="domain" description="GGDEF" evidence="4">
    <location>
        <begin position="171"/>
        <end position="308"/>
    </location>
</feature>
<dbReference type="Pfam" id="PF00990">
    <property type="entry name" value="GGDEF"/>
    <property type="match status" value="1"/>
</dbReference>
<comment type="cofactor">
    <cofactor evidence="1">
        <name>Mg(2+)</name>
        <dbReference type="ChEBI" id="CHEBI:18420"/>
    </cofactor>
</comment>
<dbReference type="PROSITE" id="PS50887">
    <property type="entry name" value="GGDEF"/>
    <property type="match status" value="1"/>
</dbReference>
<dbReference type="GO" id="GO:0005886">
    <property type="term" value="C:plasma membrane"/>
    <property type="evidence" value="ECO:0007669"/>
    <property type="project" value="TreeGrafter"/>
</dbReference>
<comment type="catalytic activity">
    <reaction evidence="3">
        <text>2 GTP = 3',3'-c-di-GMP + 2 diphosphate</text>
        <dbReference type="Rhea" id="RHEA:24898"/>
        <dbReference type="ChEBI" id="CHEBI:33019"/>
        <dbReference type="ChEBI" id="CHEBI:37565"/>
        <dbReference type="ChEBI" id="CHEBI:58805"/>
        <dbReference type="EC" id="2.7.7.65"/>
    </reaction>
</comment>
<evidence type="ECO:0000259" key="4">
    <source>
        <dbReference type="PROSITE" id="PS50887"/>
    </source>
</evidence>
<dbReference type="InterPro" id="IPR050469">
    <property type="entry name" value="Diguanylate_Cyclase"/>
</dbReference>
<dbReference type="GO" id="GO:1902201">
    <property type="term" value="P:negative regulation of bacterial-type flagellum-dependent cell motility"/>
    <property type="evidence" value="ECO:0007669"/>
    <property type="project" value="TreeGrafter"/>
</dbReference>
<dbReference type="PANTHER" id="PTHR45138:SF9">
    <property type="entry name" value="DIGUANYLATE CYCLASE DGCM-RELATED"/>
    <property type="match status" value="1"/>
</dbReference>
<dbReference type="SMART" id="SM00267">
    <property type="entry name" value="GGDEF"/>
    <property type="match status" value="1"/>
</dbReference>
<organism evidence="5 6">
    <name type="scientific">Photobacterium sanctipauli</name>
    <dbReference type="NCBI Taxonomy" id="1342794"/>
    <lineage>
        <taxon>Bacteria</taxon>
        <taxon>Pseudomonadati</taxon>
        <taxon>Pseudomonadota</taxon>
        <taxon>Gammaproteobacteria</taxon>
        <taxon>Vibrionales</taxon>
        <taxon>Vibrionaceae</taxon>
        <taxon>Photobacterium</taxon>
    </lineage>
</organism>
<dbReference type="InterPro" id="IPR029787">
    <property type="entry name" value="Nucleotide_cyclase"/>
</dbReference>
<name>A0A2T3NZY9_9GAMM</name>
<dbReference type="GO" id="GO:0052621">
    <property type="term" value="F:diguanylate cyclase activity"/>
    <property type="evidence" value="ECO:0007669"/>
    <property type="project" value="UniProtKB-EC"/>
</dbReference>
<protein>
    <recommendedName>
        <fullName evidence="2">diguanylate cyclase</fullName>
        <ecNumber evidence="2">2.7.7.65</ecNumber>
    </recommendedName>
</protein>
<accession>A0A2T3NZY9</accession>
<dbReference type="PANTHER" id="PTHR45138">
    <property type="entry name" value="REGULATORY COMPONENTS OF SENSORY TRANSDUCTION SYSTEM"/>
    <property type="match status" value="1"/>
</dbReference>
<dbReference type="OrthoDB" id="9812260at2"/>
<evidence type="ECO:0000313" key="5">
    <source>
        <dbReference type="EMBL" id="PSW21768.1"/>
    </source>
</evidence>
<dbReference type="GO" id="GO:0043709">
    <property type="term" value="P:cell adhesion involved in single-species biofilm formation"/>
    <property type="evidence" value="ECO:0007669"/>
    <property type="project" value="TreeGrafter"/>
</dbReference>
<evidence type="ECO:0000256" key="1">
    <source>
        <dbReference type="ARBA" id="ARBA00001946"/>
    </source>
</evidence>
<dbReference type="InterPro" id="IPR035965">
    <property type="entry name" value="PAS-like_dom_sf"/>
</dbReference>
<proteinExistence type="predicted"/>
<dbReference type="RefSeq" id="WP_036818026.1">
    <property type="nucleotide sequence ID" value="NZ_JGVO01000119.1"/>
</dbReference>
<evidence type="ECO:0000256" key="2">
    <source>
        <dbReference type="ARBA" id="ARBA00012528"/>
    </source>
</evidence>
<reference evidence="5 6" key="1">
    <citation type="submission" date="2018-01" db="EMBL/GenBank/DDBJ databases">
        <title>Whole genome sequencing of Histamine producing bacteria.</title>
        <authorList>
            <person name="Butler K."/>
        </authorList>
    </citation>
    <scope>NUCLEOTIDE SEQUENCE [LARGE SCALE GENOMIC DNA]</scope>
    <source>
        <strain evidence="5 6">DSM 100436</strain>
    </source>
</reference>
<dbReference type="InterPro" id="IPR043128">
    <property type="entry name" value="Rev_trsase/Diguanyl_cyclase"/>
</dbReference>
<sequence length="308" mass="35140">MDTDFSNGFFQNAFNSLLEQITIINKQGDIVFVNNSWKSFGEYNNGAVEHNWIGTNYISACQAAALTGDHDAKIVIDGIQRVVSNTCSHFSHEYPCHSPTEQRWFLMRFAPFEYDSTPYFIVTHHNITQRKLAEDKVLDLANKDGLTKIANRRRFDSFIAEQWHNAIKHKRPLGIALVDIDYFKKINDSYGHQFGDECLKLTAETLQTFAKRSSDLCARFGGEEFIILLTEADLSATIQMAQRAMEGIQQLNSTRLLSQLKKPFTVSIGICSIYPDKEKTIDDFIAEADKQLYLAKKMGRNQICHPHL</sequence>
<dbReference type="AlphaFoldDB" id="A0A2T3NZY9"/>
<dbReference type="EMBL" id="PYMA01000001">
    <property type="protein sequence ID" value="PSW21768.1"/>
    <property type="molecule type" value="Genomic_DNA"/>
</dbReference>